<protein>
    <submittedName>
        <fullName evidence="2">Thioredoxin H-type-like</fullName>
    </submittedName>
</protein>
<evidence type="ECO:0000313" key="1">
    <source>
        <dbReference type="EMBL" id="MBX23399.1"/>
    </source>
</evidence>
<name>A0A2P2LZN0_RHIMU</name>
<organism evidence="1">
    <name type="scientific">Rhizophora mucronata</name>
    <name type="common">Asiatic mangrove</name>
    <dbReference type="NCBI Taxonomy" id="61149"/>
    <lineage>
        <taxon>Eukaryota</taxon>
        <taxon>Viridiplantae</taxon>
        <taxon>Streptophyta</taxon>
        <taxon>Embryophyta</taxon>
        <taxon>Tracheophyta</taxon>
        <taxon>Spermatophyta</taxon>
        <taxon>Magnoliopsida</taxon>
        <taxon>eudicotyledons</taxon>
        <taxon>Gunneridae</taxon>
        <taxon>Pentapetalae</taxon>
        <taxon>rosids</taxon>
        <taxon>fabids</taxon>
        <taxon>Malpighiales</taxon>
        <taxon>Rhizophoraceae</taxon>
        <taxon>Rhizophora</taxon>
    </lineage>
</organism>
<dbReference type="AlphaFoldDB" id="A0A2P2LZN0"/>
<sequence length="81" mass="9377">MWRKREQSESEPSGRCAITIFAFWKANKYRINSKIDKITNQESRSLKKPNNKYENIVAFARITLLTGGRFPSENGLIAVKE</sequence>
<proteinExistence type="predicted"/>
<dbReference type="EMBL" id="GGEC01042915">
    <property type="protein sequence ID" value="MBX23399.1"/>
    <property type="molecule type" value="Transcribed_RNA"/>
</dbReference>
<evidence type="ECO:0000313" key="2">
    <source>
        <dbReference type="EMBL" id="MBX23407.1"/>
    </source>
</evidence>
<dbReference type="EMBL" id="GGEC01042923">
    <property type="protein sequence ID" value="MBX23407.1"/>
    <property type="molecule type" value="Transcribed_RNA"/>
</dbReference>
<accession>A0A2P2LZN0</accession>
<reference evidence="1" key="1">
    <citation type="submission" date="2018-02" db="EMBL/GenBank/DDBJ databases">
        <title>Rhizophora mucronata_Transcriptome.</title>
        <authorList>
            <person name="Meera S.P."/>
            <person name="Sreeshan A."/>
            <person name="Augustine A."/>
        </authorList>
    </citation>
    <scope>NUCLEOTIDE SEQUENCE</scope>
    <source>
        <tissue evidence="1">Leaf</tissue>
    </source>
</reference>